<dbReference type="Proteomes" id="UP000887013">
    <property type="component" value="Unassembled WGS sequence"/>
</dbReference>
<reference evidence="2" key="1">
    <citation type="submission" date="2020-08" db="EMBL/GenBank/DDBJ databases">
        <title>Multicomponent nature underlies the extraordinary mechanical properties of spider dragline silk.</title>
        <authorList>
            <person name="Kono N."/>
            <person name="Nakamura H."/>
            <person name="Mori M."/>
            <person name="Yoshida Y."/>
            <person name="Ohtoshi R."/>
            <person name="Malay A.D."/>
            <person name="Moran D.A.P."/>
            <person name="Tomita M."/>
            <person name="Numata K."/>
            <person name="Arakawa K."/>
        </authorList>
    </citation>
    <scope>NUCLEOTIDE SEQUENCE</scope>
</reference>
<sequence length="107" mass="12287">MGFAAFMCILICIADILLMRLVPFRITSIFKGLGRLFHTLTGILWILEIVTMPGVEKFRSCMMFYYCLHFLNFAILGVLFLASFIHLDTFYSVYTTHSVFPSENSVV</sequence>
<organism evidence="2 3">
    <name type="scientific">Nephila pilipes</name>
    <name type="common">Giant wood spider</name>
    <name type="synonym">Nephila maculata</name>
    <dbReference type="NCBI Taxonomy" id="299642"/>
    <lineage>
        <taxon>Eukaryota</taxon>
        <taxon>Metazoa</taxon>
        <taxon>Ecdysozoa</taxon>
        <taxon>Arthropoda</taxon>
        <taxon>Chelicerata</taxon>
        <taxon>Arachnida</taxon>
        <taxon>Araneae</taxon>
        <taxon>Araneomorphae</taxon>
        <taxon>Entelegynae</taxon>
        <taxon>Araneoidea</taxon>
        <taxon>Nephilidae</taxon>
        <taxon>Nephila</taxon>
    </lineage>
</organism>
<feature type="transmembrane region" description="Helical" evidence="1">
    <location>
        <begin position="63"/>
        <end position="85"/>
    </location>
</feature>
<proteinExistence type="predicted"/>
<comment type="caution">
    <text evidence="2">The sequence shown here is derived from an EMBL/GenBank/DDBJ whole genome shotgun (WGS) entry which is preliminary data.</text>
</comment>
<accession>A0A8X6NHG7</accession>
<keyword evidence="1" id="KW-0812">Transmembrane</keyword>
<gene>
    <name evidence="2" type="ORF">NPIL_689361</name>
</gene>
<evidence type="ECO:0000313" key="2">
    <source>
        <dbReference type="EMBL" id="GFT15277.1"/>
    </source>
</evidence>
<feature type="transmembrane region" description="Helical" evidence="1">
    <location>
        <begin position="29"/>
        <end position="51"/>
    </location>
</feature>
<protein>
    <submittedName>
        <fullName evidence="2">Uncharacterized protein</fullName>
    </submittedName>
</protein>
<keyword evidence="3" id="KW-1185">Reference proteome</keyword>
<keyword evidence="1" id="KW-0472">Membrane</keyword>
<dbReference type="EMBL" id="BMAW01058250">
    <property type="protein sequence ID" value="GFT15277.1"/>
    <property type="molecule type" value="Genomic_DNA"/>
</dbReference>
<name>A0A8X6NHG7_NEPPI</name>
<dbReference type="AlphaFoldDB" id="A0A8X6NHG7"/>
<evidence type="ECO:0000313" key="3">
    <source>
        <dbReference type="Proteomes" id="UP000887013"/>
    </source>
</evidence>
<keyword evidence="1" id="KW-1133">Transmembrane helix</keyword>
<evidence type="ECO:0000256" key="1">
    <source>
        <dbReference type="SAM" id="Phobius"/>
    </source>
</evidence>